<evidence type="ECO:0000313" key="2">
    <source>
        <dbReference type="EMBL" id="ALV05276.1"/>
    </source>
</evidence>
<dbReference type="RefSeq" id="WP_058933776.1">
    <property type="nucleotide sequence ID" value="NZ_CP013729.1"/>
</dbReference>
<dbReference type="AlphaFoldDB" id="A0A0U3MCX1"/>
<evidence type="ECO:0000313" key="3">
    <source>
        <dbReference type="Proteomes" id="UP000060699"/>
    </source>
</evidence>
<dbReference type="Proteomes" id="UP000060699">
    <property type="component" value="Chromosome"/>
</dbReference>
<gene>
    <name evidence="2" type="ORF">RD2015_780</name>
</gene>
<proteinExistence type="predicted"/>
<dbReference type="KEGG" id="rdp:RD2015_780"/>
<dbReference type="EMBL" id="CP013729">
    <property type="protein sequence ID" value="ALV05276.1"/>
    <property type="molecule type" value="Genomic_DNA"/>
</dbReference>
<reference evidence="2 3" key="1">
    <citation type="submission" date="2015-12" db="EMBL/GenBank/DDBJ databases">
        <title>Complete genome of Roseateles depolymerans KCTC 42856.</title>
        <authorList>
            <person name="Kim K.M."/>
        </authorList>
    </citation>
    <scope>NUCLEOTIDE SEQUENCE [LARGE SCALE GENOMIC DNA]</scope>
    <source>
        <strain evidence="2 3">KCTC 42856</strain>
    </source>
</reference>
<dbReference type="GO" id="GO:0006979">
    <property type="term" value="P:response to oxidative stress"/>
    <property type="evidence" value="ECO:0007669"/>
    <property type="project" value="InterPro"/>
</dbReference>
<dbReference type="GO" id="GO:0020037">
    <property type="term" value="F:heme binding"/>
    <property type="evidence" value="ECO:0007669"/>
    <property type="project" value="InterPro"/>
</dbReference>
<dbReference type="PANTHER" id="PTHR36195:SF4">
    <property type="entry name" value="DOMAIN PROTEIN, PUTATIVE (AFU_ORTHOLOGUE AFUA_5G01990)-RELATED"/>
    <property type="match status" value="1"/>
</dbReference>
<dbReference type="OrthoDB" id="336698at2"/>
<dbReference type="GO" id="GO:0004096">
    <property type="term" value="F:catalase activity"/>
    <property type="evidence" value="ECO:0007669"/>
    <property type="project" value="InterPro"/>
</dbReference>
<dbReference type="InterPro" id="IPR018028">
    <property type="entry name" value="Catalase"/>
</dbReference>
<dbReference type="CDD" id="cd08152">
    <property type="entry name" value="y4iL_like"/>
    <property type="match status" value="1"/>
</dbReference>
<keyword evidence="3" id="KW-1185">Reference proteome</keyword>
<organism evidence="2 3">
    <name type="scientific">Roseateles depolymerans</name>
    <dbReference type="NCBI Taxonomy" id="76731"/>
    <lineage>
        <taxon>Bacteria</taxon>
        <taxon>Pseudomonadati</taxon>
        <taxon>Pseudomonadota</taxon>
        <taxon>Betaproteobacteria</taxon>
        <taxon>Burkholderiales</taxon>
        <taxon>Sphaerotilaceae</taxon>
        <taxon>Roseateles</taxon>
    </lineage>
</organism>
<accession>A0A0U3MCX1</accession>
<name>A0A0U3MCX1_9BURK</name>
<sequence>MSPLPDIQPVVFTPDMEQTAPDEIATIAELVDVFLGMAHTVAEYEGHAFRAVHAKGHALLRGQLTVLDGLPPMYAQGLFAQPGSYSALMRLSSPPAEQLSDQVSTPRAVALKLMRVPGERVPESRDHDTQDFLMVNAPTFTRPGPKEFLKDAQLLASTTEKAPEAKEMLSSVLQAAEHVLEAMGGESQTLKTMGGEPATHPLGDTFYAQTPFLYGPYIAKFALAPVSPSLTALTGQKLSSDDEDAQRHAVSAFFHDGGGPPAQWELRVQLCTDLDRMPIEDASVEWPESLSPYVPVASLVMPAQQSWLQGRSQVEEDELAFDPWHSIAAHRPLGGLNRARKVVLAASRQFRGAFNRCPIHEPKLRRA</sequence>
<dbReference type="PANTHER" id="PTHR36195">
    <property type="entry name" value="DOMAIN PROTEIN, PUTATIVE (AFU_ORTHOLOGUE AFUA_5G01990)-RELATED-RELATED"/>
    <property type="match status" value="1"/>
</dbReference>
<dbReference type="InterPro" id="IPR020835">
    <property type="entry name" value="Catalase_sf"/>
</dbReference>
<dbReference type="PATRIC" id="fig|76731.3.peg.792"/>
<evidence type="ECO:0000256" key="1">
    <source>
        <dbReference type="ARBA" id="ARBA00002974"/>
    </source>
</evidence>
<protein>
    <submittedName>
        <fullName evidence="2">Catalase</fullName>
    </submittedName>
</protein>
<dbReference type="Gene3D" id="2.40.180.10">
    <property type="entry name" value="Catalase core domain"/>
    <property type="match status" value="1"/>
</dbReference>
<dbReference type="STRING" id="76731.RD2015_780"/>
<dbReference type="SUPFAM" id="SSF56634">
    <property type="entry name" value="Heme-dependent catalase-like"/>
    <property type="match status" value="1"/>
</dbReference>
<comment type="function">
    <text evidence="1">Decomposes hydrogen peroxide into water and oxygen; serves to protect cells from the toxic effects of hydrogen peroxide.</text>
</comment>
<dbReference type="PROSITE" id="PS51402">
    <property type="entry name" value="CATALASE_3"/>
    <property type="match status" value="1"/>
</dbReference>